<dbReference type="Gene3D" id="1.20.120.1870">
    <property type="entry name" value="Fic/DOC protein, Fido domain"/>
    <property type="match status" value="1"/>
</dbReference>
<dbReference type="GO" id="GO:0016301">
    <property type="term" value="F:kinase activity"/>
    <property type="evidence" value="ECO:0007669"/>
    <property type="project" value="InterPro"/>
</dbReference>
<proteinExistence type="predicted"/>
<comment type="caution">
    <text evidence="2">The sequence shown here is derived from an EMBL/GenBank/DDBJ whole genome shotgun (WGS) entry which is preliminary data.</text>
</comment>
<dbReference type="PROSITE" id="PS51459">
    <property type="entry name" value="FIDO"/>
    <property type="match status" value="1"/>
</dbReference>
<dbReference type="PIRSF" id="PIRSF018297">
    <property type="entry name" value="Doc"/>
    <property type="match status" value="1"/>
</dbReference>
<dbReference type="AlphaFoldDB" id="A0A2M7XWX0"/>
<protein>
    <submittedName>
        <fullName evidence="2">Type II toxin-antitoxin system death-on-curing family toxin</fullName>
    </submittedName>
</protein>
<dbReference type="InterPro" id="IPR003812">
    <property type="entry name" value="Fido"/>
</dbReference>
<dbReference type="SUPFAM" id="SSF140931">
    <property type="entry name" value="Fic-like"/>
    <property type="match status" value="1"/>
</dbReference>
<evidence type="ECO:0000259" key="1">
    <source>
        <dbReference type="PROSITE" id="PS51459"/>
    </source>
</evidence>
<dbReference type="PANTHER" id="PTHR39426">
    <property type="entry name" value="HOMOLOGY TO DEATH-ON-CURING PROTEIN OF PHAGE P1"/>
    <property type="match status" value="1"/>
</dbReference>
<sequence length="145" mass="16465">MGKPFRILQTNKKEIVVINLSLEQILLIHEDQINSYGGSHGLQDVALFESAVYRSHATFGGIDLYPSIYEKAGALVHSLLLNHPFVDGNKRTAMASMLVFLEINGYLFSATQKELVKTALSIENKKWNIKQISLWLQKHSKKIRR</sequence>
<dbReference type="InterPro" id="IPR053737">
    <property type="entry name" value="Type_II_TA_Toxin"/>
</dbReference>
<name>A0A2M7XWX0_9BACT</name>
<dbReference type="EMBL" id="PFWL01000190">
    <property type="protein sequence ID" value="PJA55228.1"/>
    <property type="molecule type" value="Genomic_DNA"/>
</dbReference>
<dbReference type="Proteomes" id="UP000229647">
    <property type="component" value="Unassembled WGS sequence"/>
</dbReference>
<reference evidence="3" key="1">
    <citation type="submission" date="2017-09" db="EMBL/GenBank/DDBJ databases">
        <title>Depth-based differentiation of microbial function through sediment-hosted aquifers and enrichment of novel symbionts in the deep terrestrial subsurface.</title>
        <authorList>
            <person name="Probst A.J."/>
            <person name="Ladd B."/>
            <person name="Jarett J.K."/>
            <person name="Geller-Mcgrath D.E."/>
            <person name="Sieber C.M.K."/>
            <person name="Emerson J.B."/>
            <person name="Anantharaman K."/>
            <person name="Thomas B.C."/>
            <person name="Malmstrom R."/>
            <person name="Stieglmeier M."/>
            <person name="Klingl A."/>
            <person name="Woyke T."/>
            <person name="Ryan C.M."/>
            <person name="Banfield J.F."/>
        </authorList>
    </citation>
    <scope>NUCLEOTIDE SEQUENCE [LARGE SCALE GENOMIC DNA]</scope>
</reference>
<dbReference type="InterPro" id="IPR036597">
    <property type="entry name" value="Fido-like_dom_sf"/>
</dbReference>
<dbReference type="InterPro" id="IPR006440">
    <property type="entry name" value="Doc"/>
</dbReference>
<evidence type="ECO:0000313" key="2">
    <source>
        <dbReference type="EMBL" id="PJA55228.1"/>
    </source>
</evidence>
<dbReference type="Pfam" id="PF02661">
    <property type="entry name" value="Fic"/>
    <property type="match status" value="1"/>
</dbReference>
<gene>
    <name evidence="2" type="ORF">CO165_04645</name>
</gene>
<dbReference type="PANTHER" id="PTHR39426:SF1">
    <property type="entry name" value="HOMOLOGY TO DEATH-ON-CURING PROTEIN OF PHAGE P1"/>
    <property type="match status" value="1"/>
</dbReference>
<dbReference type="NCBIfam" id="TIGR01550">
    <property type="entry name" value="DOC_P1"/>
    <property type="match status" value="1"/>
</dbReference>
<accession>A0A2M7XWX0</accession>
<evidence type="ECO:0000313" key="3">
    <source>
        <dbReference type="Proteomes" id="UP000229647"/>
    </source>
</evidence>
<organism evidence="2 3">
    <name type="scientific">Candidatus Roizmanbacteria bacterium CG_4_9_14_3_um_filter_33_18</name>
    <dbReference type="NCBI Taxonomy" id="1974841"/>
    <lineage>
        <taxon>Bacteria</taxon>
        <taxon>Candidatus Roizmaniibacteriota</taxon>
    </lineage>
</organism>
<feature type="domain" description="Fido" evidence="1">
    <location>
        <begin position="20"/>
        <end position="138"/>
    </location>
</feature>